<evidence type="ECO:0000313" key="2">
    <source>
        <dbReference type="EMBL" id="CAG5027063.1"/>
    </source>
</evidence>
<comment type="caution">
    <text evidence="2">The sequence shown here is derived from an EMBL/GenBank/DDBJ whole genome shotgun (WGS) entry which is preliminary data.</text>
</comment>
<evidence type="ECO:0000256" key="1">
    <source>
        <dbReference type="SAM" id="MobiDB-lite"/>
    </source>
</evidence>
<organism evidence="2 3">
    <name type="scientific">Parnassius apollo</name>
    <name type="common">Apollo butterfly</name>
    <name type="synonym">Papilio apollo</name>
    <dbReference type="NCBI Taxonomy" id="110799"/>
    <lineage>
        <taxon>Eukaryota</taxon>
        <taxon>Metazoa</taxon>
        <taxon>Ecdysozoa</taxon>
        <taxon>Arthropoda</taxon>
        <taxon>Hexapoda</taxon>
        <taxon>Insecta</taxon>
        <taxon>Pterygota</taxon>
        <taxon>Neoptera</taxon>
        <taxon>Endopterygota</taxon>
        <taxon>Lepidoptera</taxon>
        <taxon>Glossata</taxon>
        <taxon>Ditrysia</taxon>
        <taxon>Papilionoidea</taxon>
        <taxon>Papilionidae</taxon>
        <taxon>Parnassiinae</taxon>
        <taxon>Parnassini</taxon>
        <taxon>Parnassius</taxon>
        <taxon>Parnassius</taxon>
    </lineage>
</organism>
<protein>
    <submittedName>
        <fullName evidence="2">(apollo) hypothetical protein</fullName>
    </submittedName>
</protein>
<dbReference type="OrthoDB" id="5377144at2759"/>
<keyword evidence="3" id="KW-1185">Reference proteome</keyword>
<name>A0A8S3XLV6_PARAO</name>
<proteinExistence type="predicted"/>
<dbReference type="PANTHER" id="PTHR15657">
    <property type="entry name" value="THYROID TRANSCRIPTION FACTOR 1-ASSOCIATED PROTEIN 26"/>
    <property type="match status" value="1"/>
</dbReference>
<dbReference type="Proteomes" id="UP000691718">
    <property type="component" value="Unassembled WGS sequence"/>
</dbReference>
<feature type="region of interest" description="Disordered" evidence="1">
    <location>
        <begin position="214"/>
        <end position="237"/>
    </location>
</feature>
<dbReference type="AlphaFoldDB" id="A0A8S3XLV6"/>
<accession>A0A8S3XLV6</accession>
<evidence type="ECO:0000313" key="3">
    <source>
        <dbReference type="Proteomes" id="UP000691718"/>
    </source>
</evidence>
<dbReference type="InterPro" id="IPR013730">
    <property type="entry name" value="Fyv7/TAP26"/>
</dbReference>
<dbReference type="GO" id="GO:0005634">
    <property type="term" value="C:nucleus"/>
    <property type="evidence" value="ECO:0007669"/>
    <property type="project" value="TreeGrafter"/>
</dbReference>
<reference evidence="2" key="1">
    <citation type="submission" date="2021-04" db="EMBL/GenBank/DDBJ databases">
        <authorList>
            <person name="Tunstrom K."/>
        </authorList>
    </citation>
    <scope>NUCLEOTIDE SEQUENCE</scope>
</reference>
<feature type="compositionally biased region" description="Basic residues" evidence="1">
    <location>
        <begin position="219"/>
        <end position="235"/>
    </location>
</feature>
<sequence length="254" mass="30430">MLYCVCDVVVDKCNECIGGATKLSRFRRYFKAYPVGGLIWSEAQKFKNMEKKRDSFFLQNKNLPRNSEITIKKPYSKNDKCGDFDQKDHITSISKKDEGKKTFDKKAYRLKKYSKKYKLKQWEEKRKKKLLYDYHKSIKNDPLLGSYKPKSFDEDNVDNPDIGKFVRHPDLIKEAHKNKKDAFQKAKEHYEKIKQEKVEKQRELEKSRQERAEKIQEYKKKKQERFKKLSKKTKKGQPVMTGRLELLLEKIQNE</sequence>
<dbReference type="PANTHER" id="PTHR15657:SF1">
    <property type="entry name" value="THYROID TRANSCRIPTION FACTOR 1-ASSOCIATED PROTEIN 26"/>
    <property type="match status" value="1"/>
</dbReference>
<gene>
    <name evidence="2" type="ORF">PAPOLLO_LOCUS18745</name>
</gene>
<dbReference type="EMBL" id="CAJQZP010001184">
    <property type="protein sequence ID" value="CAG5027063.1"/>
    <property type="molecule type" value="Genomic_DNA"/>
</dbReference>
<dbReference type="Pfam" id="PF08524">
    <property type="entry name" value="rRNA_processing"/>
    <property type="match status" value="1"/>
</dbReference>